<keyword evidence="8" id="KW-1185">Reference proteome</keyword>
<feature type="non-terminal residue" evidence="7">
    <location>
        <position position="110"/>
    </location>
</feature>
<keyword evidence="1" id="KW-0479">Metal-binding</keyword>
<accession>A0A7K9J9U9</accession>
<dbReference type="PROSITE" id="PS50089">
    <property type="entry name" value="ZF_RING_2"/>
    <property type="match status" value="1"/>
</dbReference>
<dbReference type="PANTHER" id="PTHR12420:SF47">
    <property type="entry name" value="PHD FINGER PROTEIN 7"/>
    <property type="match status" value="1"/>
</dbReference>
<dbReference type="InterPro" id="IPR011011">
    <property type="entry name" value="Znf_FYVE_PHD"/>
</dbReference>
<gene>
    <name evidence="7" type="primary">G2e3_1</name>
    <name evidence="7" type="ORF">MYIHEB_R08854</name>
</gene>
<evidence type="ECO:0000259" key="6">
    <source>
        <dbReference type="PROSITE" id="PS51805"/>
    </source>
</evidence>
<keyword evidence="7" id="KW-0436">Ligase</keyword>
<evidence type="ECO:0000256" key="4">
    <source>
        <dbReference type="PROSITE-ProRule" id="PRU00175"/>
    </source>
</evidence>
<reference evidence="7 8" key="1">
    <citation type="submission" date="2019-09" db="EMBL/GenBank/DDBJ databases">
        <title>Bird 10,000 Genomes (B10K) Project - Family phase.</title>
        <authorList>
            <person name="Zhang G."/>
        </authorList>
    </citation>
    <scope>NUCLEOTIDE SEQUENCE [LARGE SCALE GENOMIC DNA]</scope>
    <source>
        <strain evidence="7">B10K-DU-001-33</strain>
        <tissue evidence="7">Muscle</tissue>
    </source>
</reference>
<dbReference type="Gene3D" id="3.30.40.10">
    <property type="entry name" value="Zinc/RING finger domain, C3HC4 (zinc finger)"/>
    <property type="match status" value="1"/>
</dbReference>
<dbReference type="InterPro" id="IPR001841">
    <property type="entry name" value="Znf_RING"/>
</dbReference>
<evidence type="ECO:0000259" key="5">
    <source>
        <dbReference type="PROSITE" id="PS50089"/>
    </source>
</evidence>
<dbReference type="AlphaFoldDB" id="A0A7K9J9U9"/>
<dbReference type="Pfam" id="PF13639">
    <property type="entry name" value="zf-RING_2"/>
    <property type="match status" value="1"/>
</dbReference>
<evidence type="ECO:0000313" key="8">
    <source>
        <dbReference type="Proteomes" id="UP000534930"/>
    </source>
</evidence>
<dbReference type="SMART" id="SM00184">
    <property type="entry name" value="RING"/>
    <property type="match status" value="1"/>
</dbReference>
<dbReference type="PANTHER" id="PTHR12420">
    <property type="entry name" value="PHD FINGER PROTEIN"/>
    <property type="match status" value="1"/>
</dbReference>
<dbReference type="GO" id="GO:0005634">
    <property type="term" value="C:nucleus"/>
    <property type="evidence" value="ECO:0007669"/>
    <property type="project" value="TreeGrafter"/>
</dbReference>
<dbReference type="SUPFAM" id="SSF57903">
    <property type="entry name" value="FYVE/PHD zinc finger"/>
    <property type="match status" value="1"/>
</dbReference>
<dbReference type="GO" id="GO:0016874">
    <property type="term" value="F:ligase activity"/>
    <property type="evidence" value="ECO:0007669"/>
    <property type="project" value="UniProtKB-KW"/>
</dbReference>
<comment type="caution">
    <text evidence="7">The sequence shown here is derived from an EMBL/GenBank/DDBJ whole genome shotgun (WGS) entry which is preliminary data.</text>
</comment>
<feature type="domain" description="PHD-type" evidence="6">
    <location>
        <begin position="1"/>
        <end position="27"/>
    </location>
</feature>
<dbReference type="PROSITE" id="PS51805">
    <property type="entry name" value="EPHD"/>
    <property type="match status" value="1"/>
</dbReference>
<feature type="non-terminal residue" evidence="7">
    <location>
        <position position="1"/>
    </location>
</feature>
<protein>
    <submittedName>
        <fullName evidence="7">G2E3 ligase</fullName>
    </submittedName>
</protein>
<dbReference type="EMBL" id="VWZQ01011690">
    <property type="protein sequence ID" value="NXH35063.1"/>
    <property type="molecule type" value="Genomic_DNA"/>
</dbReference>
<keyword evidence="3" id="KW-0862">Zinc</keyword>
<dbReference type="Proteomes" id="UP000534930">
    <property type="component" value="Unassembled WGS sequence"/>
</dbReference>
<feature type="domain" description="RING-type" evidence="5">
    <location>
        <begin position="42"/>
        <end position="91"/>
    </location>
</feature>
<evidence type="ECO:0000313" key="7">
    <source>
        <dbReference type="EMBL" id="NXH35063.1"/>
    </source>
</evidence>
<name>A0A7K9J9U9_9CORV</name>
<dbReference type="InterPro" id="IPR051188">
    <property type="entry name" value="PHD-type_Zinc_Finger"/>
</dbReference>
<dbReference type="GO" id="GO:0008270">
    <property type="term" value="F:zinc ion binding"/>
    <property type="evidence" value="ECO:0007669"/>
    <property type="project" value="UniProtKB-KW"/>
</dbReference>
<keyword evidence="2 4" id="KW-0863">Zinc-finger</keyword>
<evidence type="ECO:0000256" key="2">
    <source>
        <dbReference type="ARBA" id="ARBA00022771"/>
    </source>
</evidence>
<proteinExistence type="predicted"/>
<evidence type="ECO:0000256" key="3">
    <source>
        <dbReference type="ARBA" id="ARBA00022833"/>
    </source>
</evidence>
<sequence>FHLPCAKQGGCVTQYITPYRSYCPQHRPAQDVRVIPEPDTQCPICMEPVEDRASYRTLVCPACKRAWFHRDCIQGQALRAGLLCLHCPLCRDDDEFTVQMFMAGIRIPLR</sequence>
<dbReference type="InterPro" id="IPR034732">
    <property type="entry name" value="EPHD"/>
</dbReference>
<dbReference type="InterPro" id="IPR013083">
    <property type="entry name" value="Znf_RING/FYVE/PHD"/>
</dbReference>
<evidence type="ECO:0000256" key="1">
    <source>
        <dbReference type="ARBA" id="ARBA00022723"/>
    </source>
</evidence>
<organism evidence="7 8">
    <name type="scientific">Myiagra hebetior</name>
    <dbReference type="NCBI Taxonomy" id="381031"/>
    <lineage>
        <taxon>Eukaryota</taxon>
        <taxon>Metazoa</taxon>
        <taxon>Chordata</taxon>
        <taxon>Craniata</taxon>
        <taxon>Vertebrata</taxon>
        <taxon>Euteleostomi</taxon>
        <taxon>Archelosauria</taxon>
        <taxon>Archosauria</taxon>
        <taxon>Dinosauria</taxon>
        <taxon>Saurischia</taxon>
        <taxon>Theropoda</taxon>
        <taxon>Coelurosauria</taxon>
        <taxon>Aves</taxon>
        <taxon>Neognathae</taxon>
        <taxon>Neoaves</taxon>
        <taxon>Telluraves</taxon>
        <taxon>Australaves</taxon>
        <taxon>Passeriformes</taxon>
        <taxon>Corvoidea</taxon>
        <taxon>Monarchidae</taxon>
        <taxon>Myiagra</taxon>
    </lineage>
</organism>